<evidence type="ECO:0000313" key="2">
    <source>
        <dbReference type="EMBL" id="KAH0573316.1"/>
    </source>
</evidence>
<protein>
    <submittedName>
        <fullName evidence="1">Uncharacterized protein</fullName>
    </submittedName>
</protein>
<dbReference type="Proteomes" id="UP000018208">
    <property type="component" value="Unassembled WGS sequence"/>
</dbReference>
<reference evidence="2" key="2">
    <citation type="submission" date="2020-12" db="EMBL/GenBank/DDBJ databases">
        <title>New Spironucleus salmonicida genome in near-complete chromosomes.</title>
        <authorList>
            <person name="Xu F."/>
            <person name="Kurt Z."/>
            <person name="Jimenez-Gonzalez A."/>
            <person name="Astvaldsson A."/>
            <person name="Andersson J.O."/>
            <person name="Svard S.G."/>
        </authorList>
    </citation>
    <scope>NUCLEOTIDE SEQUENCE</scope>
    <source>
        <strain evidence="2">ATCC 50377</strain>
    </source>
</reference>
<dbReference type="EMBL" id="KI546101">
    <property type="protein sequence ID" value="EST44984.1"/>
    <property type="molecule type" value="Genomic_DNA"/>
</dbReference>
<proteinExistence type="predicted"/>
<dbReference type="EMBL" id="AUWU02000005">
    <property type="protein sequence ID" value="KAH0573316.1"/>
    <property type="molecule type" value="Genomic_DNA"/>
</dbReference>
<name>V6LVY8_9EUKA</name>
<evidence type="ECO:0000313" key="1">
    <source>
        <dbReference type="EMBL" id="EST44984.1"/>
    </source>
</evidence>
<reference evidence="1 2" key="1">
    <citation type="journal article" date="2014" name="PLoS Genet.">
        <title>The Genome of Spironucleus salmonicida Highlights a Fish Pathogen Adapted to Fluctuating Environments.</title>
        <authorList>
            <person name="Xu F."/>
            <person name="Jerlstrom-Hultqvist J."/>
            <person name="Einarsson E."/>
            <person name="Astvaldsson A."/>
            <person name="Svard S.G."/>
            <person name="Andersson J.O."/>
        </authorList>
    </citation>
    <scope>NUCLEOTIDE SEQUENCE</scope>
    <source>
        <strain evidence="2">ATCC 50377</strain>
    </source>
</reference>
<evidence type="ECO:0000313" key="3">
    <source>
        <dbReference type="Proteomes" id="UP000018208"/>
    </source>
</evidence>
<sequence length="508" mass="59642">MFLENFKVDDFYTYDFDINTKNNCSIQQNQLQKKKNIKITTNRTQPNLKEYKLWLFFVATTTEQDNKLTDLLRKSYKSVISLKIIFEICYNGFVFTKFISQLYDVKIAAINESQKGFVNNNWKRAFLVLKEDVRIPTQFLFKINDLTSQQDFSDVFFGLLDQISQVFVQNLEQAEVYAQTLFNAKCNKDTVIPYNDVDFPRPQTKLIQEIIVVNPMRKPRQSSLHDMEAYLNHYRLPIAEDPSWHNLQHFQTLINLVMDQKYQLPFQCSKQAFQIIQNAKSLQEFLAKNNIFTDSARELQAPSQQTIYYIINRIMSRFPHLKLIHQSQFKISKQIEHEIITTIMCLGVLQKQPYNFDNPPLDFSCLLEYFNQGILLVDITQQLEWNKGNYIMIKSIRIPLTKAEKMRNFLAAAQYIGLDKSCQLAGVLVNSLDHVNDEIAMTILANILNINYKIKQEDHQQVDLEKASQNLHVFVSNGRLCINHRKLDIVLHDIPNQFLNLDEFRSEQ</sequence>
<keyword evidence="3" id="KW-1185">Reference proteome</keyword>
<dbReference type="InterPro" id="IPR036872">
    <property type="entry name" value="CH_dom_sf"/>
</dbReference>
<dbReference type="VEuPathDB" id="GiardiaDB:SS50377_25436"/>
<dbReference type="AlphaFoldDB" id="V6LVY8"/>
<organism evidence="1">
    <name type="scientific">Spironucleus salmonicida</name>
    <dbReference type="NCBI Taxonomy" id="348837"/>
    <lineage>
        <taxon>Eukaryota</taxon>
        <taxon>Metamonada</taxon>
        <taxon>Diplomonadida</taxon>
        <taxon>Hexamitidae</taxon>
        <taxon>Hexamitinae</taxon>
        <taxon>Spironucleus</taxon>
    </lineage>
</organism>
<accession>V6LVY8</accession>
<dbReference type="Gene3D" id="1.10.418.10">
    <property type="entry name" value="Calponin-like domain"/>
    <property type="match status" value="1"/>
</dbReference>
<gene>
    <name evidence="1" type="ORF">SS50377_15003</name>
    <name evidence="2" type="ORF">SS50377_25436</name>
</gene>